<keyword evidence="3" id="KW-0614">Plasmid</keyword>
<protein>
    <submittedName>
        <fullName evidence="3">MBL fold metallo-hydrolase</fullName>
    </submittedName>
</protein>
<gene>
    <name evidence="3" type="ORF">DV706_18165</name>
</gene>
<dbReference type="PANTHER" id="PTHR30619">
    <property type="entry name" value="DNA INTERNALIZATION/COMPETENCE PROTEIN COMEC/REC2"/>
    <property type="match status" value="1"/>
</dbReference>
<dbReference type="KEGG" id="nbg:DV706_18165"/>
<dbReference type="Pfam" id="PF00753">
    <property type="entry name" value="Lactamase_B"/>
    <property type="match status" value="1"/>
</dbReference>
<feature type="region of interest" description="Disordered" evidence="1">
    <location>
        <begin position="20"/>
        <end position="115"/>
    </location>
</feature>
<dbReference type="Gene3D" id="3.60.15.10">
    <property type="entry name" value="Ribonuclease Z/Hydroxyacylglutathione hydrolase-like"/>
    <property type="match status" value="1"/>
</dbReference>
<dbReference type="InterPro" id="IPR036866">
    <property type="entry name" value="RibonucZ/Hydroxyglut_hydro"/>
</dbReference>
<dbReference type="InterPro" id="IPR052159">
    <property type="entry name" value="Competence_DNA_uptake"/>
</dbReference>
<dbReference type="InterPro" id="IPR001279">
    <property type="entry name" value="Metallo-B-lactamas"/>
</dbReference>
<evidence type="ECO:0000256" key="1">
    <source>
        <dbReference type="SAM" id="MobiDB-lite"/>
    </source>
</evidence>
<keyword evidence="3" id="KW-0378">Hydrolase</keyword>
<accession>A0A4D6HR13</accession>
<dbReference type="PANTHER" id="PTHR30619:SF1">
    <property type="entry name" value="RECOMBINATION PROTEIN 2"/>
    <property type="match status" value="1"/>
</dbReference>
<dbReference type="RefSeq" id="WP_049889865.1">
    <property type="nucleotide sequence ID" value="NZ_CP031306.1"/>
</dbReference>
<dbReference type="SMART" id="SM00849">
    <property type="entry name" value="Lactamase_B"/>
    <property type="match status" value="1"/>
</dbReference>
<dbReference type="GeneID" id="39853202"/>
<reference evidence="3 4" key="1">
    <citation type="journal article" date="2019" name="Nat. Commun.">
        <title>A new type of DNA phosphorothioation-based antiviral system in archaea.</title>
        <authorList>
            <person name="Xiong L."/>
            <person name="Liu S."/>
            <person name="Chen S."/>
            <person name="Xiao Y."/>
            <person name="Zhu B."/>
            <person name="Gao Y."/>
            <person name="Zhang Y."/>
            <person name="Chen B."/>
            <person name="Luo J."/>
            <person name="Deng Z."/>
            <person name="Chen X."/>
            <person name="Wang L."/>
            <person name="Chen S."/>
        </authorList>
    </citation>
    <scope>NUCLEOTIDE SEQUENCE [LARGE SCALE GENOMIC DNA]</scope>
    <source>
        <strain evidence="3 4">JCM 10635</strain>
        <plasmid evidence="3 4">unnamed1</plasmid>
    </source>
</reference>
<dbReference type="SUPFAM" id="SSF56281">
    <property type="entry name" value="Metallo-hydrolase/oxidoreductase"/>
    <property type="match status" value="1"/>
</dbReference>
<dbReference type="InterPro" id="IPR035681">
    <property type="entry name" value="ComA-like_MBL"/>
</dbReference>
<dbReference type="AlphaFoldDB" id="A0A4D6HR13"/>
<evidence type="ECO:0000313" key="3">
    <source>
        <dbReference type="EMBL" id="QCC56449.1"/>
    </source>
</evidence>
<geneLocation type="plasmid" evidence="3">
    <name>unnamed1</name>
</geneLocation>
<dbReference type="EMBL" id="CP031306">
    <property type="protein sequence ID" value="QCC56449.1"/>
    <property type="molecule type" value="Genomic_DNA"/>
</dbReference>
<dbReference type="CDD" id="cd07731">
    <property type="entry name" value="ComA-like_MBL-fold"/>
    <property type="match status" value="1"/>
</dbReference>
<dbReference type="GO" id="GO:0016787">
    <property type="term" value="F:hydrolase activity"/>
    <property type="evidence" value="ECO:0007669"/>
    <property type="project" value="UniProtKB-KW"/>
</dbReference>
<feature type="domain" description="Metallo-beta-lactamase" evidence="2">
    <location>
        <begin position="125"/>
        <end position="327"/>
    </location>
</feature>
<feature type="compositionally biased region" description="Acidic residues" evidence="1">
    <location>
        <begin position="102"/>
        <end position="115"/>
    </location>
</feature>
<evidence type="ECO:0000259" key="2">
    <source>
        <dbReference type="SMART" id="SM00849"/>
    </source>
</evidence>
<sequence>MKRLLLVVLVAAMLVLAGCADGGTETDEPTVDADDDLEDVDSNGAEDDTAADGDETDPEETDEPTVDADDDLEDIDSNGAGDDTTADENESDPEETDKSEADEPDSGDGPDVDGELEIHHIDVGQADATLLIEPSGETMLIDSGDWRQGGSDVIEYLEDQDVDRIDHLVATHGHADHIGGHDAIIEHYETERDGIGTAYDSGVAHTSQTYERYLDAVEDYDVELLIVEDSDHFEFGNANVDVLNPPEGDSGSDLHNNGVVLSIEFGEFSYLTTGDAEAAAEQRMVDEHGDQLEADAYQAGHHGSTTSSTTPFMDQVTPDVAIISSAYDSQYGHPHDEVLEDFADRGIETYWTAVHGDVVLTTDGNDVELETEHEFSTDAEDLLEEKPADDDDTQASITHPIDVPTAPLVG</sequence>
<dbReference type="PROSITE" id="PS51257">
    <property type="entry name" value="PROKAR_LIPOPROTEIN"/>
    <property type="match status" value="1"/>
</dbReference>
<feature type="compositionally biased region" description="Acidic residues" evidence="1">
    <location>
        <begin position="24"/>
        <end position="76"/>
    </location>
</feature>
<feature type="region of interest" description="Disordered" evidence="1">
    <location>
        <begin position="387"/>
        <end position="410"/>
    </location>
</feature>
<dbReference type="Proteomes" id="UP000296822">
    <property type="component" value="Plasmid unnamed1"/>
</dbReference>
<organism evidence="3 4">
    <name type="scientific">Natronorubrum bangense</name>
    <dbReference type="NCBI Taxonomy" id="61858"/>
    <lineage>
        <taxon>Archaea</taxon>
        <taxon>Methanobacteriati</taxon>
        <taxon>Methanobacteriota</taxon>
        <taxon>Stenosarchaea group</taxon>
        <taxon>Halobacteria</taxon>
        <taxon>Halobacteriales</taxon>
        <taxon>Natrialbaceae</taxon>
        <taxon>Natronorubrum</taxon>
    </lineage>
</organism>
<evidence type="ECO:0000313" key="4">
    <source>
        <dbReference type="Proteomes" id="UP000296822"/>
    </source>
</evidence>
<feature type="compositionally biased region" description="Acidic residues" evidence="1">
    <location>
        <begin position="84"/>
        <end position="95"/>
    </location>
</feature>
<name>A0A4D6HR13_9EURY</name>
<proteinExistence type="predicted"/>